<feature type="compositionally biased region" description="Polar residues" evidence="1">
    <location>
        <begin position="50"/>
        <end position="65"/>
    </location>
</feature>
<accession>A0A8H3WMY7</accession>
<reference evidence="2 3" key="1">
    <citation type="submission" date="2019-12" db="EMBL/GenBank/DDBJ databases">
        <title>A genome sequence resource for the geographically widespread anthracnose pathogen Colletotrichum asianum.</title>
        <authorList>
            <person name="Meng Y."/>
        </authorList>
    </citation>
    <scope>NUCLEOTIDE SEQUENCE [LARGE SCALE GENOMIC DNA]</scope>
    <source>
        <strain evidence="2 3">ICMP 18580</strain>
    </source>
</reference>
<evidence type="ECO:0000313" key="2">
    <source>
        <dbReference type="EMBL" id="KAF0329130.1"/>
    </source>
</evidence>
<sequence>TSCLSLATAEPPRSCHASEPRGNGVDENPGAQAMMTRNREMSSVGKRSSWARSSDPNRNTNTPESTHLFDAKLGNRTTSTPVFPPYTDVLPSWCLVTSYLSRHSCN</sequence>
<name>A0A8H3WMY7_9PEZI</name>
<comment type="caution">
    <text evidence="2">The sequence shown here is derived from an EMBL/GenBank/DDBJ whole genome shotgun (WGS) entry which is preliminary data.</text>
</comment>
<dbReference type="EMBL" id="WOWK01000014">
    <property type="protein sequence ID" value="KAF0329130.1"/>
    <property type="molecule type" value="Genomic_DNA"/>
</dbReference>
<organism evidence="2 3">
    <name type="scientific">Colletotrichum asianum</name>
    <dbReference type="NCBI Taxonomy" id="702518"/>
    <lineage>
        <taxon>Eukaryota</taxon>
        <taxon>Fungi</taxon>
        <taxon>Dikarya</taxon>
        <taxon>Ascomycota</taxon>
        <taxon>Pezizomycotina</taxon>
        <taxon>Sordariomycetes</taxon>
        <taxon>Hypocreomycetidae</taxon>
        <taxon>Glomerellales</taxon>
        <taxon>Glomerellaceae</taxon>
        <taxon>Colletotrichum</taxon>
        <taxon>Colletotrichum gloeosporioides species complex</taxon>
    </lineage>
</organism>
<evidence type="ECO:0000256" key="1">
    <source>
        <dbReference type="SAM" id="MobiDB-lite"/>
    </source>
</evidence>
<dbReference type="AlphaFoldDB" id="A0A8H3WMY7"/>
<feature type="non-terminal residue" evidence="2">
    <location>
        <position position="1"/>
    </location>
</feature>
<keyword evidence="3" id="KW-1185">Reference proteome</keyword>
<feature type="region of interest" description="Disordered" evidence="1">
    <location>
        <begin position="1"/>
        <end position="82"/>
    </location>
</feature>
<evidence type="ECO:0000313" key="3">
    <source>
        <dbReference type="Proteomes" id="UP000434172"/>
    </source>
</evidence>
<dbReference type="Proteomes" id="UP000434172">
    <property type="component" value="Unassembled WGS sequence"/>
</dbReference>
<gene>
    <name evidence="2" type="ORF">GQ607_003798</name>
</gene>
<proteinExistence type="predicted"/>
<protein>
    <submittedName>
        <fullName evidence="2">Uncharacterized protein</fullName>
    </submittedName>
</protein>